<dbReference type="SUPFAM" id="SSF140996">
    <property type="entry name" value="Hermes dimerisation domain"/>
    <property type="match status" value="1"/>
</dbReference>
<dbReference type="EMBL" id="CM029054">
    <property type="protein sequence ID" value="KAG2540979.1"/>
    <property type="molecule type" value="Genomic_DNA"/>
</dbReference>
<reference evidence="7 8" key="1">
    <citation type="submission" date="2020-05" db="EMBL/GenBank/DDBJ databases">
        <title>WGS assembly of Panicum virgatum.</title>
        <authorList>
            <person name="Lovell J.T."/>
            <person name="Jenkins J."/>
            <person name="Shu S."/>
            <person name="Juenger T.E."/>
            <person name="Schmutz J."/>
        </authorList>
    </citation>
    <scope>NUCLEOTIDE SEQUENCE [LARGE SCALE GENOMIC DNA]</scope>
    <source>
        <strain evidence="8">cv. AP13</strain>
    </source>
</reference>
<name>A0A8T0MZA6_PANVG</name>
<keyword evidence="1" id="KW-0479">Metal-binding</keyword>
<evidence type="ECO:0000259" key="6">
    <source>
        <dbReference type="PROSITE" id="PS50808"/>
    </source>
</evidence>
<keyword evidence="8" id="KW-1185">Reference proteome</keyword>
<dbReference type="GO" id="GO:0006357">
    <property type="term" value="P:regulation of transcription by RNA polymerase II"/>
    <property type="evidence" value="ECO:0007669"/>
    <property type="project" value="TreeGrafter"/>
</dbReference>
<evidence type="ECO:0000313" key="7">
    <source>
        <dbReference type="EMBL" id="KAG2540979.1"/>
    </source>
</evidence>
<dbReference type="GO" id="GO:0005634">
    <property type="term" value="C:nucleus"/>
    <property type="evidence" value="ECO:0007669"/>
    <property type="project" value="TreeGrafter"/>
</dbReference>
<feature type="compositionally biased region" description="Polar residues" evidence="5">
    <location>
        <begin position="1"/>
        <end position="15"/>
    </location>
</feature>
<dbReference type="Proteomes" id="UP000823388">
    <property type="component" value="Chromosome 9N"/>
</dbReference>
<dbReference type="GO" id="GO:1990837">
    <property type="term" value="F:sequence-specific double-stranded DNA binding"/>
    <property type="evidence" value="ECO:0007669"/>
    <property type="project" value="TreeGrafter"/>
</dbReference>
<dbReference type="PANTHER" id="PTHR34396:SF27">
    <property type="entry name" value="OS08G0208700 PROTEIN"/>
    <property type="match status" value="1"/>
</dbReference>
<feature type="region of interest" description="Disordered" evidence="5">
    <location>
        <begin position="1"/>
        <end position="50"/>
    </location>
</feature>
<evidence type="ECO:0000313" key="8">
    <source>
        <dbReference type="Proteomes" id="UP000823388"/>
    </source>
</evidence>
<protein>
    <recommendedName>
        <fullName evidence="6">BED-type domain-containing protein</fullName>
    </recommendedName>
</protein>
<sequence>MSQEDLQQEMSNWISEYTGPNGEMLEGNKVEGTDGEKGKEEEKKKEKEKEVIDLEGEKGKKRNLIVSRSGMWERFSKVFHEGQLIKANCNYCKKDIAAHPVFNGTSAMHKHFNCCKSNPHIKSKQGVLSISQGTGVGTWKFDPELLRSAFAEMVIEDEEPFAKGEKPGFRKFMSVACPRFTLPSRRTCTRDAVQLYFEQKAKLKKNSRTLQ</sequence>
<evidence type="ECO:0000256" key="5">
    <source>
        <dbReference type="SAM" id="MobiDB-lite"/>
    </source>
</evidence>
<evidence type="ECO:0000256" key="1">
    <source>
        <dbReference type="ARBA" id="ARBA00022723"/>
    </source>
</evidence>
<dbReference type="PANTHER" id="PTHR34396">
    <property type="entry name" value="OS03G0264950 PROTEIN-RELATED"/>
    <property type="match status" value="1"/>
</dbReference>
<keyword evidence="2 4" id="KW-0863">Zinc-finger</keyword>
<gene>
    <name evidence="7" type="ORF">PVAP13_9NG592426</name>
</gene>
<accession>A0A8T0MZA6</accession>
<dbReference type="AlphaFoldDB" id="A0A8T0MZA6"/>
<dbReference type="SMART" id="SM00614">
    <property type="entry name" value="ZnF_BED"/>
    <property type="match status" value="1"/>
</dbReference>
<feature type="domain" description="BED-type" evidence="6">
    <location>
        <begin position="66"/>
        <end position="127"/>
    </location>
</feature>
<dbReference type="PROSITE" id="PS50808">
    <property type="entry name" value="ZF_BED"/>
    <property type="match status" value="1"/>
</dbReference>
<evidence type="ECO:0000256" key="3">
    <source>
        <dbReference type="ARBA" id="ARBA00022833"/>
    </source>
</evidence>
<keyword evidence="3" id="KW-0862">Zinc</keyword>
<dbReference type="InterPro" id="IPR053031">
    <property type="entry name" value="Cuticle_assoc_protein"/>
</dbReference>
<evidence type="ECO:0000256" key="4">
    <source>
        <dbReference type="PROSITE-ProRule" id="PRU00027"/>
    </source>
</evidence>
<evidence type="ECO:0000256" key="2">
    <source>
        <dbReference type="ARBA" id="ARBA00022771"/>
    </source>
</evidence>
<feature type="compositionally biased region" description="Basic and acidic residues" evidence="5">
    <location>
        <begin position="26"/>
        <end position="50"/>
    </location>
</feature>
<dbReference type="GO" id="GO:0008270">
    <property type="term" value="F:zinc ion binding"/>
    <property type="evidence" value="ECO:0007669"/>
    <property type="project" value="UniProtKB-KW"/>
</dbReference>
<organism evidence="7 8">
    <name type="scientific">Panicum virgatum</name>
    <name type="common">Blackwell switchgrass</name>
    <dbReference type="NCBI Taxonomy" id="38727"/>
    <lineage>
        <taxon>Eukaryota</taxon>
        <taxon>Viridiplantae</taxon>
        <taxon>Streptophyta</taxon>
        <taxon>Embryophyta</taxon>
        <taxon>Tracheophyta</taxon>
        <taxon>Spermatophyta</taxon>
        <taxon>Magnoliopsida</taxon>
        <taxon>Liliopsida</taxon>
        <taxon>Poales</taxon>
        <taxon>Poaceae</taxon>
        <taxon>PACMAD clade</taxon>
        <taxon>Panicoideae</taxon>
        <taxon>Panicodae</taxon>
        <taxon>Paniceae</taxon>
        <taxon>Panicinae</taxon>
        <taxon>Panicum</taxon>
        <taxon>Panicum sect. Hiantes</taxon>
    </lineage>
</organism>
<comment type="caution">
    <text evidence="7">The sequence shown here is derived from an EMBL/GenBank/DDBJ whole genome shotgun (WGS) entry which is preliminary data.</text>
</comment>
<proteinExistence type="predicted"/>
<dbReference type="InterPro" id="IPR003656">
    <property type="entry name" value="Znf_BED"/>
</dbReference>